<evidence type="ECO:0000256" key="12">
    <source>
        <dbReference type="PIRSR" id="PIRSR000460-1"/>
    </source>
</evidence>
<dbReference type="PIRSF" id="PIRSF000460">
    <property type="entry name" value="Pprylas_GlgP"/>
    <property type="match status" value="1"/>
</dbReference>
<dbReference type="PROSITE" id="PS00102">
    <property type="entry name" value="PHOSPHORYLASE"/>
    <property type="match status" value="1"/>
</dbReference>
<comment type="similarity">
    <text evidence="4 13">Belongs to the glycogen phosphorylase family.</text>
</comment>
<evidence type="ECO:0000313" key="14">
    <source>
        <dbReference type="EMBL" id="MDB8004185.1"/>
    </source>
</evidence>
<evidence type="ECO:0000256" key="11">
    <source>
        <dbReference type="ARBA" id="ARBA00025174"/>
    </source>
</evidence>
<keyword evidence="10 13" id="KW-0119">Carbohydrate metabolism</keyword>
<dbReference type="InterPro" id="IPR035090">
    <property type="entry name" value="Pyridoxal_P_attach_site"/>
</dbReference>
<comment type="caution">
    <text evidence="14">The sequence shown here is derived from an EMBL/GenBank/DDBJ whole genome shotgun (WGS) entry which is preliminary data.</text>
</comment>
<keyword evidence="5" id="KW-0963">Cytoplasm</keyword>
<dbReference type="EC" id="2.4.1.1" evidence="13"/>
<evidence type="ECO:0000256" key="9">
    <source>
        <dbReference type="ARBA" id="ARBA00022898"/>
    </source>
</evidence>
<dbReference type="InterPro" id="IPR011833">
    <property type="entry name" value="Glycg_phsphrylas"/>
</dbReference>
<dbReference type="Gene3D" id="3.40.50.2000">
    <property type="entry name" value="Glycogen Phosphorylase B"/>
    <property type="match status" value="2"/>
</dbReference>
<keyword evidence="6" id="KW-0021">Allosteric enzyme</keyword>
<dbReference type="FunFam" id="3.40.50.2000:FF:000003">
    <property type="entry name" value="Alpha-1,4 glucan phosphorylase"/>
    <property type="match status" value="1"/>
</dbReference>
<evidence type="ECO:0000256" key="7">
    <source>
        <dbReference type="ARBA" id="ARBA00022676"/>
    </source>
</evidence>
<comment type="cofactor">
    <cofactor evidence="2 13">
        <name>pyridoxal 5'-phosphate</name>
        <dbReference type="ChEBI" id="CHEBI:597326"/>
    </cofactor>
</comment>
<evidence type="ECO:0000256" key="5">
    <source>
        <dbReference type="ARBA" id="ARBA00022490"/>
    </source>
</evidence>
<evidence type="ECO:0000256" key="4">
    <source>
        <dbReference type="ARBA" id="ARBA00006047"/>
    </source>
</evidence>
<dbReference type="InterPro" id="IPR000811">
    <property type="entry name" value="Glyco_trans_35"/>
</dbReference>
<dbReference type="EMBL" id="JAQLXW010000011">
    <property type="protein sequence ID" value="MDB8004185.1"/>
    <property type="molecule type" value="Genomic_DNA"/>
</dbReference>
<evidence type="ECO:0000313" key="15">
    <source>
        <dbReference type="Proteomes" id="UP001210809"/>
    </source>
</evidence>
<evidence type="ECO:0000256" key="6">
    <source>
        <dbReference type="ARBA" id="ARBA00022533"/>
    </source>
</evidence>
<evidence type="ECO:0000256" key="10">
    <source>
        <dbReference type="ARBA" id="ARBA00023277"/>
    </source>
</evidence>
<dbReference type="AlphaFoldDB" id="A0AAW6CZK0"/>
<evidence type="ECO:0000256" key="13">
    <source>
        <dbReference type="RuleBase" id="RU000587"/>
    </source>
</evidence>
<evidence type="ECO:0000256" key="3">
    <source>
        <dbReference type="ARBA" id="ARBA00004496"/>
    </source>
</evidence>
<gene>
    <name evidence="14" type="ORF">PNE09_08920</name>
</gene>
<keyword evidence="9 12" id="KW-0663">Pyridoxal phosphate</keyword>
<evidence type="ECO:0000256" key="2">
    <source>
        <dbReference type="ARBA" id="ARBA00001933"/>
    </source>
</evidence>
<keyword evidence="7 13" id="KW-0328">Glycosyltransferase</keyword>
<dbReference type="PANTHER" id="PTHR11468:SF3">
    <property type="entry name" value="GLYCOGEN PHOSPHORYLASE, LIVER FORM"/>
    <property type="match status" value="1"/>
</dbReference>
<keyword evidence="8 13" id="KW-0808">Transferase</keyword>
<dbReference type="SUPFAM" id="SSF53756">
    <property type="entry name" value="UDP-Glycosyltransferase/glycogen phosphorylase"/>
    <property type="match status" value="1"/>
</dbReference>
<sequence length="795" mass="89946">MIFGGTMNKELLKADIESVLSDKYEVTADKAQPYQLHEALSSAIMKQIAPVWKDSRKAHLATRRACYFSAEFLVGRAIYNNLLCLGVEDDAREVLSSLGAKLSDLEEIEDAALGNGGLGRLAACFLDSAATLSLPLDGYGIRYKYGLFKQSIVDGFQKEEADDWTKYGDPWSRRNESDKVIINFANQTVVAVPYDMPIVAYGTKNIGTLRLWQAEPVNTFDFLKFNAQDYVNASIEQIKAEDISRVLYPNDDTREGKILRFKQQYFFCAASLADIVKKHKAAGYDIEKLYEKVTIQLNDTHPVISIPELIRILVDNEGLSFEKALEIAKKTFNYTNHTVMAEAMEKWGLDIVKEVLPQIYDIILQINEAFVAEMYAKDMPKGKTDYMKMISGGVVHMAKMAVYCSSYTNGVAALHTEILKNDVLKDWYQLFPEKFQNKTNGITPRRWIALCNKELSSLITEQLGDNSWMTDLSRLKTLERLRGDNNMMQRFMDIKQEKKNQLAAYMKAKDGIEVDANSIFDIQIKRLHEYKRQLLNAFSILYIYFGIKDGSIKNFYPTTFIFGAKSAPGYMRAKAIIKYINEIGRLINADEEVNKLIKVVFVQNYNVSYAEKLVTAADISEQISTAGTEASGTGNMKFMLNGTVTLGTYDGANVEIVQEAGESNNYIFGARVEELEKIMKDYDPRKLVSKNPKIKRVLDTLIDGTVSDGGTGDFKELYFALTDGASWHVPDHYYLLGDLESYVEAKLKANSDYANSRLDFARKCWANMCFSGKFSSDRTISDYAKEIWKIEPVQL</sequence>
<dbReference type="Pfam" id="PF00343">
    <property type="entry name" value="Phosphorylase"/>
    <property type="match status" value="1"/>
</dbReference>
<dbReference type="GO" id="GO:0005980">
    <property type="term" value="P:glycogen catabolic process"/>
    <property type="evidence" value="ECO:0007669"/>
    <property type="project" value="UniProtKB-ARBA"/>
</dbReference>
<proteinExistence type="inferred from homology"/>
<evidence type="ECO:0000256" key="1">
    <source>
        <dbReference type="ARBA" id="ARBA00001275"/>
    </source>
</evidence>
<comment type="subcellular location">
    <subcellularLocation>
        <location evidence="3">Cytoplasm</location>
    </subcellularLocation>
</comment>
<dbReference type="GO" id="GO:0008184">
    <property type="term" value="F:glycogen phosphorylase activity"/>
    <property type="evidence" value="ECO:0007669"/>
    <property type="project" value="InterPro"/>
</dbReference>
<comment type="catalytic activity">
    <reaction evidence="1 13">
        <text>[(1-&gt;4)-alpha-D-glucosyl](n) + phosphate = [(1-&gt;4)-alpha-D-glucosyl](n-1) + alpha-D-glucose 1-phosphate</text>
        <dbReference type="Rhea" id="RHEA:41732"/>
        <dbReference type="Rhea" id="RHEA-COMP:9584"/>
        <dbReference type="Rhea" id="RHEA-COMP:9586"/>
        <dbReference type="ChEBI" id="CHEBI:15444"/>
        <dbReference type="ChEBI" id="CHEBI:43474"/>
        <dbReference type="ChEBI" id="CHEBI:58601"/>
        <dbReference type="EC" id="2.4.1.1"/>
    </reaction>
</comment>
<organism evidence="14 15">
    <name type="scientific">[Eubacterium] siraeum</name>
    <dbReference type="NCBI Taxonomy" id="39492"/>
    <lineage>
        <taxon>Bacteria</taxon>
        <taxon>Bacillati</taxon>
        <taxon>Bacillota</taxon>
        <taxon>Clostridia</taxon>
        <taxon>Eubacteriales</taxon>
        <taxon>Oscillospiraceae</taxon>
        <taxon>Oscillospiraceae incertae sedis</taxon>
    </lineage>
</organism>
<dbReference type="NCBIfam" id="TIGR02093">
    <property type="entry name" value="P_ylase"/>
    <property type="match status" value="1"/>
</dbReference>
<evidence type="ECO:0000256" key="8">
    <source>
        <dbReference type="ARBA" id="ARBA00022679"/>
    </source>
</evidence>
<dbReference type="Proteomes" id="UP001210809">
    <property type="component" value="Unassembled WGS sequence"/>
</dbReference>
<comment type="function">
    <text evidence="11">Phosphorylase is an important allosteric enzyme in carbohydrate metabolism. Enzymes from different sources differ in their regulatory mechanisms and in their natural substrates. However, all known phosphorylases share catalytic and structural properties.</text>
</comment>
<protein>
    <recommendedName>
        <fullName evidence="13">Alpha-1,4 glucan phosphorylase</fullName>
        <ecNumber evidence="13">2.4.1.1</ecNumber>
    </recommendedName>
</protein>
<feature type="modified residue" description="N6-(pyridoxal phosphate)lysine" evidence="12">
    <location>
        <position position="637"/>
    </location>
</feature>
<dbReference type="CDD" id="cd04300">
    <property type="entry name" value="GT35_Glycogen_Phosphorylase"/>
    <property type="match status" value="1"/>
</dbReference>
<reference evidence="14" key="1">
    <citation type="submission" date="2023-01" db="EMBL/GenBank/DDBJ databases">
        <title>Human gut microbiome strain richness.</title>
        <authorList>
            <person name="Chen-Liaw A."/>
        </authorList>
    </citation>
    <scope>NUCLEOTIDE SEQUENCE</scope>
    <source>
        <strain evidence="14">1001283st1_G1_1001283B150217_161031</strain>
    </source>
</reference>
<dbReference type="PANTHER" id="PTHR11468">
    <property type="entry name" value="GLYCOGEN PHOSPHORYLASE"/>
    <property type="match status" value="1"/>
</dbReference>
<dbReference type="GO" id="GO:0030170">
    <property type="term" value="F:pyridoxal phosphate binding"/>
    <property type="evidence" value="ECO:0007669"/>
    <property type="project" value="InterPro"/>
</dbReference>
<dbReference type="GO" id="GO:0005737">
    <property type="term" value="C:cytoplasm"/>
    <property type="evidence" value="ECO:0007669"/>
    <property type="project" value="UniProtKB-SubCell"/>
</dbReference>
<name>A0AAW6CZK0_9FIRM</name>
<comment type="function">
    <text evidence="13">Allosteric enzyme that catalyzes the rate-limiting step in glycogen catabolism, the phosphorolytic cleavage of glycogen to produce glucose-1-phosphate, and plays a central role in maintaining cellular and organismal glucose homeostasis.</text>
</comment>
<dbReference type="FunFam" id="3.40.50.2000:FF:000153">
    <property type="entry name" value="Alpha-1,4 glucan phosphorylase"/>
    <property type="match status" value="1"/>
</dbReference>
<accession>A0AAW6CZK0</accession>